<keyword evidence="3" id="KW-1185">Reference proteome</keyword>
<feature type="region of interest" description="Disordered" evidence="1">
    <location>
        <begin position="282"/>
        <end position="301"/>
    </location>
</feature>
<feature type="compositionally biased region" description="Low complexity" evidence="1">
    <location>
        <begin position="326"/>
        <end position="338"/>
    </location>
</feature>
<feature type="compositionally biased region" description="Polar residues" evidence="1">
    <location>
        <begin position="311"/>
        <end position="325"/>
    </location>
</feature>
<sequence>MFDQQFMQHQKSRQDNIVQPKSRHLIVMNQLKKKEENWNHRFYVSKQSKNESVEKFQPKLSQLQAKLIEVQNYYEIPEFHRQLFLMCLKTLPKISQAILFEIEEIQLKKSHIQQCMQAVESRERCLGELLKHIQSIENNPGDEQLISKSAELITHLRILSINVVEQIIGWRQYLMKFLVNIHSSESISLPYTYYKENYLIKMKKDVLYIQNSILSNYYQFSKQSDPFFVAITRPATDINKIVQFISKPLLKRIKNCELLIQEEASQMQKEDKSFYNQMNSRDQIKITKPPKRPNQSQNQNRVLIKQLDPTDFTNQTSGSVTKINPQKQSTKQAQQNQLKQELIRISNDQIQKDQGKQQLQIPSVQQSAEKRNKDSSLDQKNKDSSKINSPKSLNQVATQNDNEIKILKCQLNDTLVENYLKDISDDFKKSWRGEITQMLHQYESQEESFCLGIYQNNKLIGLGQCFLDPSLQERKLMLSHFSTAEYSQFQEYLKMILQFIWELDSCQEIRMSLYHYNQNDCFQANKDITTKLKELNFKWKVVQSVNSETRFTVMAIRRPAELKIAKQYDPIFLQHLFYTTENTQTTNENQFFSLSGLTNLNTKVDFQDDQINSIKDILSSSAYQFKGIKLQEQTRQKFHDYIYESFEHLNEINPYNNDTQQLPEQIISSFSKECYRWSKFKLANHNKLIYNSFRPESNIDHAKVFMSESGEIKVYIIATDQSNTSIFVFEYQEELSLQKVQSILIQCGMQVPIDQNLNIPQFTLNCKAQVQENIMGVGRFSTAYRPKMMDIHNAEGLIIKPPFVFGIINEDFNELTNMPNLFFRVEEQHCLQL</sequence>
<feature type="region of interest" description="Disordered" evidence="1">
    <location>
        <begin position="350"/>
        <end position="395"/>
    </location>
</feature>
<feature type="compositionally biased region" description="Basic and acidic residues" evidence="1">
    <location>
        <begin position="368"/>
        <end position="385"/>
    </location>
</feature>
<accession>A0A8S1UNH4</accession>
<feature type="compositionally biased region" description="Polar residues" evidence="1">
    <location>
        <begin position="386"/>
        <end position="395"/>
    </location>
</feature>
<protein>
    <submittedName>
        <fullName evidence="2">Uncharacterized protein</fullName>
    </submittedName>
</protein>
<gene>
    <name evidence="2" type="ORF">POCTA_138.1.T0470077</name>
</gene>
<evidence type="ECO:0000256" key="1">
    <source>
        <dbReference type="SAM" id="MobiDB-lite"/>
    </source>
</evidence>
<dbReference type="Proteomes" id="UP000683925">
    <property type="component" value="Unassembled WGS sequence"/>
</dbReference>
<evidence type="ECO:0000313" key="2">
    <source>
        <dbReference type="EMBL" id="CAD8165697.1"/>
    </source>
</evidence>
<reference evidence="2" key="1">
    <citation type="submission" date="2021-01" db="EMBL/GenBank/DDBJ databases">
        <authorList>
            <consortium name="Genoscope - CEA"/>
            <person name="William W."/>
        </authorList>
    </citation>
    <scope>NUCLEOTIDE SEQUENCE</scope>
</reference>
<dbReference type="OMA" id="INPYNND"/>
<dbReference type="OrthoDB" id="292401at2759"/>
<comment type="caution">
    <text evidence="2">The sequence shown here is derived from an EMBL/GenBank/DDBJ whole genome shotgun (WGS) entry which is preliminary data.</text>
</comment>
<proteinExistence type="predicted"/>
<feature type="region of interest" description="Disordered" evidence="1">
    <location>
        <begin position="306"/>
        <end position="338"/>
    </location>
</feature>
<evidence type="ECO:0000313" key="3">
    <source>
        <dbReference type="Proteomes" id="UP000683925"/>
    </source>
</evidence>
<dbReference type="AlphaFoldDB" id="A0A8S1UNH4"/>
<organism evidence="2 3">
    <name type="scientific">Paramecium octaurelia</name>
    <dbReference type="NCBI Taxonomy" id="43137"/>
    <lineage>
        <taxon>Eukaryota</taxon>
        <taxon>Sar</taxon>
        <taxon>Alveolata</taxon>
        <taxon>Ciliophora</taxon>
        <taxon>Intramacronucleata</taxon>
        <taxon>Oligohymenophorea</taxon>
        <taxon>Peniculida</taxon>
        <taxon>Parameciidae</taxon>
        <taxon>Paramecium</taxon>
    </lineage>
</organism>
<name>A0A8S1UNH4_PAROT</name>
<dbReference type="EMBL" id="CAJJDP010000047">
    <property type="protein sequence ID" value="CAD8165697.1"/>
    <property type="molecule type" value="Genomic_DNA"/>
</dbReference>